<dbReference type="AlphaFoldDB" id="A0A343TFP9"/>
<evidence type="ECO:0000313" key="2">
    <source>
        <dbReference type="Proteomes" id="UP000263012"/>
    </source>
</evidence>
<reference evidence="2" key="1">
    <citation type="submission" date="2017-11" db="EMBL/GenBank/DDBJ databases">
        <title>Phenotypic and genomic properties of facultatively anaerobic sulfur-reducing natronoarchaea from hypersaline soda lakes.</title>
        <authorList>
            <person name="Sorokin D.Y."/>
            <person name="Kublanov I.V."/>
            <person name="Roman P."/>
            <person name="Sinninghe Damste J.S."/>
            <person name="Golyshin P.N."/>
            <person name="Rojo D."/>
            <person name="Ciordia S."/>
            <person name="Mena M.D.C."/>
            <person name="Ferrer M."/>
            <person name="Messina E."/>
            <person name="Smedile F."/>
            <person name="La Spada G."/>
            <person name="La Cono V."/>
            <person name="Yakimov M.M."/>
        </authorList>
    </citation>
    <scope>NUCLEOTIDE SEQUENCE [LARGE SCALE GENOMIC DNA]</scope>
    <source>
        <strain evidence="2">AArc-Sl</strain>
    </source>
</reference>
<proteinExistence type="predicted"/>
<accession>A0A343TFP9</accession>
<gene>
    <name evidence="1" type="ORF">AArcSl_0266</name>
</gene>
<protein>
    <submittedName>
        <fullName evidence="1">Uncharacterized protein</fullName>
    </submittedName>
</protein>
<organism evidence="1 2">
    <name type="scientific">Halalkaliarchaeum desulfuricum</name>
    <dbReference type="NCBI Taxonomy" id="2055893"/>
    <lineage>
        <taxon>Archaea</taxon>
        <taxon>Methanobacteriati</taxon>
        <taxon>Methanobacteriota</taxon>
        <taxon>Stenosarchaea group</taxon>
        <taxon>Halobacteria</taxon>
        <taxon>Halobacteriales</taxon>
        <taxon>Haloferacaceae</taxon>
        <taxon>Halalkaliarchaeum</taxon>
    </lineage>
</organism>
<dbReference type="Proteomes" id="UP000263012">
    <property type="component" value="Chromosome"/>
</dbReference>
<sequence length="132" mass="15044">MVAGTRTPSIDASDPVTFQRAYAHMEAERTDVEGSGTGGDGWYTERSLRDGVQFADVDFVVQSLAVVHRDGDREYRLKFDRLGGFNLRIVLPAGEEIPEDEYRETFRRMFADAGLDPDHVDELSFEYTRSMW</sequence>
<dbReference type="EMBL" id="CP025066">
    <property type="protein sequence ID" value="AUX07921.1"/>
    <property type="molecule type" value="Genomic_DNA"/>
</dbReference>
<evidence type="ECO:0000313" key="1">
    <source>
        <dbReference type="EMBL" id="AUX07921.1"/>
    </source>
</evidence>
<keyword evidence="2" id="KW-1185">Reference proteome</keyword>
<dbReference type="KEGG" id="hdf:AArcSl_0266"/>
<name>A0A343TFP9_9EURY</name>